<sequence length="375" mass="42853">MEEIRSVLQQPAWKDRDSLRRRLTELQQETGARNNEEIVVYLLKLVTTDPANMEQTTVDLLPTIEPECLRPVRSLGSGGFGDVAEVEWLGQKVAQKTYRGIDSRSFRVEANILAGLRHPNIVQIFGVSTGGRQCSIVMEIMHGDLRAAVAGLDRGTSTSDDWEQSLELPVALDIMLQIAEAMQYLHRKKITHRDLKAANMLMNPAEIPELKKAGYVDVKVADFDCVGPNQTFGTLPFRMAPEDVDTEIETDDAVRDTDTVWSTMHDLQRQVQEKDQKLREQTAMLMEVHEILRERNQRIEMLEQVKERDEKLRKEAATLREKENALREQNQRIEMLLAREGRFKGKSFNVGNSCCGDVYYWVLDCCCQGLMQELD</sequence>
<feature type="coiled-coil region" evidence="1">
    <location>
        <begin position="264"/>
        <end position="339"/>
    </location>
</feature>
<dbReference type="Gene3D" id="3.30.200.20">
    <property type="entry name" value="Phosphorylase Kinase, domain 1"/>
    <property type="match status" value="1"/>
</dbReference>
<proteinExistence type="predicted"/>
<dbReference type="Proteomes" id="UP001497444">
    <property type="component" value="Chromosome 2"/>
</dbReference>
<dbReference type="InterPro" id="IPR011009">
    <property type="entry name" value="Kinase-like_dom_sf"/>
</dbReference>
<dbReference type="InterPro" id="IPR001245">
    <property type="entry name" value="Ser-Thr/Tyr_kinase_cat_dom"/>
</dbReference>
<dbReference type="PROSITE" id="PS50011">
    <property type="entry name" value="PROTEIN_KINASE_DOM"/>
    <property type="match status" value="1"/>
</dbReference>
<evidence type="ECO:0000313" key="4">
    <source>
        <dbReference type="Proteomes" id="UP001497444"/>
    </source>
</evidence>
<dbReference type="InterPro" id="IPR000719">
    <property type="entry name" value="Prot_kinase_dom"/>
</dbReference>
<dbReference type="Pfam" id="PF07714">
    <property type="entry name" value="PK_Tyr_Ser-Thr"/>
    <property type="match status" value="1"/>
</dbReference>
<gene>
    <name evidence="3" type="ORF">CSSPJE1EN1_LOCUS14497</name>
</gene>
<dbReference type="EMBL" id="OZ020097">
    <property type="protein sequence ID" value="CAK9269019.1"/>
    <property type="molecule type" value="Genomic_DNA"/>
</dbReference>
<dbReference type="PANTHER" id="PTHR44329">
    <property type="entry name" value="SERINE/THREONINE-PROTEIN KINASE TNNI3K-RELATED"/>
    <property type="match status" value="1"/>
</dbReference>
<keyword evidence="1" id="KW-0175">Coiled coil</keyword>
<dbReference type="SUPFAM" id="SSF56112">
    <property type="entry name" value="Protein kinase-like (PK-like)"/>
    <property type="match status" value="1"/>
</dbReference>
<dbReference type="InterPro" id="IPR008271">
    <property type="entry name" value="Ser/Thr_kinase_AS"/>
</dbReference>
<organism evidence="3 4">
    <name type="scientific">Sphagnum jensenii</name>
    <dbReference type="NCBI Taxonomy" id="128206"/>
    <lineage>
        <taxon>Eukaryota</taxon>
        <taxon>Viridiplantae</taxon>
        <taxon>Streptophyta</taxon>
        <taxon>Embryophyta</taxon>
        <taxon>Bryophyta</taxon>
        <taxon>Sphagnophytina</taxon>
        <taxon>Sphagnopsida</taxon>
        <taxon>Sphagnales</taxon>
        <taxon>Sphagnaceae</taxon>
        <taxon>Sphagnum</taxon>
    </lineage>
</organism>
<reference evidence="3 4" key="1">
    <citation type="submission" date="2024-02" db="EMBL/GenBank/DDBJ databases">
        <authorList>
            <consortium name="ELIXIR-Norway"/>
            <consortium name="Elixir Norway"/>
        </authorList>
    </citation>
    <scope>NUCLEOTIDE SEQUENCE [LARGE SCALE GENOMIC DNA]</scope>
</reference>
<evidence type="ECO:0000313" key="3">
    <source>
        <dbReference type="EMBL" id="CAK9269019.1"/>
    </source>
</evidence>
<dbReference type="PROSITE" id="PS00108">
    <property type="entry name" value="PROTEIN_KINASE_ST"/>
    <property type="match status" value="1"/>
</dbReference>
<dbReference type="PANTHER" id="PTHR44329:SF260">
    <property type="entry name" value="PROTEIN KINASE DOMAIN-CONTAINING PROTEIN"/>
    <property type="match status" value="1"/>
</dbReference>
<keyword evidence="4" id="KW-1185">Reference proteome</keyword>
<protein>
    <recommendedName>
        <fullName evidence="2">Protein kinase domain-containing protein</fullName>
    </recommendedName>
</protein>
<accession>A0ABP0WQ93</accession>
<dbReference type="SMART" id="SM00220">
    <property type="entry name" value="S_TKc"/>
    <property type="match status" value="1"/>
</dbReference>
<evidence type="ECO:0000259" key="2">
    <source>
        <dbReference type="PROSITE" id="PS50011"/>
    </source>
</evidence>
<dbReference type="InterPro" id="IPR051681">
    <property type="entry name" value="Ser/Thr_Kinases-Pseudokinases"/>
</dbReference>
<evidence type="ECO:0000256" key="1">
    <source>
        <dbReference type="SAM" id="Coils"/>
    </source>
</evidence>
<feature type="domain" description="Protein kinase" evidence="2">
    <location>
        <begin position="69"/>
        <end position="326"/>
    </location>
</feature>
<name>A0ABP0WQ93_9BRYO</name>
<dbReference type="Gene3D" id="1.10.510.10">
    <property type="entry name" value="Transferase(Phosphotransferase) domain 1"/>
    <property type="match status" value="1"/>
</dbReference>